<dbReference type="EMBL" id="CAJVPP010018125">
    <property type="protein sequence ID" value="CAG8734566.1"/>
    <property type="molecule type" value="Genomic_DNA"/>
</dbReference>
<name>A0A9N9IGF9_FUNMO</name>
<keyword evidence="2" id="KW-1185">Reference proteome</keyword>
<sequence length="119" mass="14108">RLQDIKPGETPLEWKNRIWNNLMEFRKEDVLPLSTKKYLLARKVVNWENRSENDHSICEPIGYAICYKCNNLIYNGEHEDPSYLGMEIYHKLMVQHQQKCIGKTVNEKYIVSTINLVKP</sequence>
<proteinExistence type="predicted"/>
<dbReference type="AlphaFoldDB" id="A0A9N9IGF9"/>
<evidence type="ECO:0000313" key="2">
    <source>
        <dbReference type="Proteomes" id="UP000789375"/>
    </source>
</evidence>
<protein>
    <submittedName>
        <fullName evidence="1">14237_t:CDS:1</fullName>
    </submittedName>
</protein>
<evidence type="ECO:0000313" key="1">
    <source>
        <dbReference type="EMBL" id="CAG8734566.1"/>
    </source>
</evidence>
<feature type="non-terminal residue" evidence="1">
    <location>
        <position position="1"/>
    </location>
</feature>
<organism evidence="1 2">
    <name type="scientific">Funneliformis mosseae</name>
    <name type="common">Endomycorrhizal fungus</name>
    <name type="synonym">Glomus mosseae</name>
    <dbReference type="NCBI Taxonomy" id="27381"/>
    <lineage>
        <taxon>Eukaryota</taxon>
        <taxon>Fungi</taxon>
        <taxon>Fungi incertae sedis</taxon>
        <taxon>Mucoromycota</taxon>
        <taxon>Glomeromycotina</taxon>
        <taxon>Glomeromycetes</taxon>
        <taxon>Glomerales</taxon>
        <taxon>Glomeraceae</taxon>
        <taxon>Funneliformis</taxon>
    </lineage>
</organism>
<gene>
    <name evidence="1" type="ORF">FMOSSE_LOCUS15818</name>
</gene>
<reference evidence="1" key="1">
    <citation type="submission" date="2021-06" db="EMBL/GenBank/DDBJ databases">
        <authorList>
            <person name="Kallberg Y."/>
            <person name="Tangrot J."/>
            <person name="Rosling A."/>
        </authorList>
    </citation>
    <scope>NUCLEOTIDE SEQUENCE</scope>
    <source>
        <strain evidence="1">87-6 pot B 2015</strain>
    </source>
</reference>
<dbReference type="Proteomes" id="UP000789375">
    <property type="component" value="Unassembled WGS sequence"/>
</dbReference>
<comment type="caution">
    <text evidence="1">The sequence shown here is derived from an EMBL/GenBank/DDBJ whole genome shotgun (WGS) entry which is preliminary data.</text>
</comment>
<accession>A0A9N9IGF9</accession>